<sequence>MDYNASKHAANALMEQLMNQDEINIEEEQGLVASNSVYGLLRSGSKFFVSSLISVLLVRFLGPTNYGYYTIVVLYWGFASTIAGLGINSAVQYAISKYRAQNSASRLIWAVKHYFVLVIVSSLTASIVLFSLSGVIASIYHSAEVGYLIQILAFGLVFYSISGNFTEPSFIGFQKMNNSFITGVLYDFLRIIQLVVVYLGFGLIGAIKFYDVVYLVTATVGLFLLYRSIKGFPKSATPEKEDLSHFYSYRNFSYVIAVISLSYGPVIALFLGAVAPNISSVSFYRVGLIMAGMLGLPAAAIGSAFFASITKFFEKKQFGGFYSLQHTVIKYSFLLTFPLVVASIISAPKLISYLYKASFIGAETPFIILLVPVLISSVFGPVTQVLSATGKQKYAMYSVVTGAIVGIALTITLVPILYAVGAAFAYLAVTLSTLTVNLILVSRYIKIKLPYLDLLKTTFSAALMGIFLYLLLMFIKRLAYLPLLLIASLAFYALVLYVTKVISNRELRFIIKLFKADKFVKMFYKKY</sequence>
<evidence type="ECO:0000256" key="4">
    <source>
        <dbReference type="ARBA" id="ARBA00022989"/>
    </source>
</evidence>
<keyword evidence="3 6" id="KW-0812">Transmembrane</keyword>
<feature type="transmembrane region" description="Helical" evidence="6">
    <location>
        <begin position="359"/>
        <end position="382"/>
    </location>
</feature>
<organism evidence="7 8">
    <name type="scientific">Candidatus Parvarchaeum acidiphilum ARMAN-4</name>
    <dbReference type="NCBI Taxonomy" id="662760"/>
    <lineage>
        <taxon>Archaea</taxon>
        <taxon>Candidatus Parvarchaeota</taxon>
        <taxon>Candidatus Parvarchaeum</taxon>
    </lineage>
</organism>
<evidence type="ECO:0000313" key="7">
    <source>
        <dbReference type="EMBL" id="EEZ92780.1"/>
    </source>
</evidence>
<feature type="transmembrane region" description="Helical" evidence="6">
    <location>
        <begin position="454"/>
        <end position="472"/>
    </location>
</feature>
<evidence type="ECO:0000256" key="2">
    <source>
        <dbReference type="ARBA" id="ARBA00022475"/>
    </source>
</evidence>
<keyword evidence="4 6" id="KW-1133">Transmembrane helix</keyword>
<evidence type="ECO:0000256" key="1">
    <source>
        <dbReference type="ARBA" id="ARBA00004651"/>
    </source>
</evidence>
<comment type="subcellular location">
    <subcellularLocation>
        <location evidence="1">Cell membrane</location>
        <topology evidence="1">Multi-pass membrane protein</topology>
    </subcellularLocation>
</comment>
<reference evidence="7 8" key="1">
    <citation type="journal article" date="2010" name="Proc. Natl. Acad. Sci. U.S.A.">
        <title>Enigmatic, ultrasmall, uncultivated Archaea.</title>
        <authorList>
            <person name="Baker B.J."/>
            <person name="Comolli L.R."/>
            <person name="Dick G.J."/>
            <person name="Hauser L.J."/>
            <person name="Hyatt D."/>
            <person name="Dill B.D."/>
            <person name="Land M.L."/>
            <person name="Verberkmoes N.C."/>
            <person name="Hettich R.L."/>
            <person name="Banfield J.F."/>
        </authorList>
    </citation>
    <scope>NUCLEOTIDE SEQUENCE [LARGE SCALE GENOMIC DNA]</scope>
</reference>
<dbReference type="InterPro" id="IPR050833">
    <property type="entry name" value="Poly_Biosynth_Transport"/>
</dbReference>
<feature type="transmembrane region" description="Helical" evidence="6">
    <location>
        <begin position="44"/>
        <end position="62"/>
    </location>
</feature>
<protein>
    <submittedName>
        <fullName evidence="7">Polysaccharide biosynthesis protein</fullName>
    </submittedName>
</protein>
<feature type="transmembrane region" description="Helical" evidence="6">
    <location>
        <begin position="328"/>
        <end position="347"/>
    </location>
</feature>
<dbReference type="PANTHER" id="PTHR30250">
    <property type="entry name" value="PST FAMILY PREDICTED COLANIC ACID TRANSPORTER"/>
    <property type="match status" value="1"/>
</dbReference>
<feature type="transmembrane region" description="Helical" evidence="6">
    <location>
        <begin position="286"/>
        <end position="307"/>
    </location>
</feature>
<dbReference type="PANTHER" id="PTHR30250:SF11">
    <property type="entry name" value="O-ANTIGEN TRANSPORTER-RELATED"/>
    <property type="match status" value="1"/>
</dbReference>
<feature type="transmembrane region" description="Helical" evidence="6">
    <location>
        <begin position="68"/>
        <end position="93"/>
    </location>
</feature>
<gene>
    <name evidence="7" type="ORF">BJBARM4_0612</name>
</gene>
<feature type="transmembrane region" description="Helical" evidence="6">
    <location>
        <begin position="424"/>
        <end position="442"/>
    </location>
</feature>
<feature type="transmembrane region" description="Helical" evidence="6">
    <location>
        <begin position="394"/>
        <end position="418"/>
    </location>
</feature>
<dbReference type="InterPro" id="IPR002797">
    <property type="entry name" value="Polysacc_synth"/>
</dbReference>
<name>D2EFT7_PARA4</name>
<evidence type="ECO:0000313" key="8">
    <source>
        <dbReference type="Proteomes" id="UP000009375"/>
    </source>
</evidence>
<proteinExistence type="predicted"/>
<dbReference type="Pfam" id="PF01943">
    <property type="entry name" value="Polysacc_synt"/>
    <property type="match status" value="1"/>
</dbReference>
<evidence type="ECO:0000256" key="3">
    <source>
        <dbReference type="ARBA" id="ARBA00022692"/>
    </source>
</evidence>
<feature type="transmembrane region" description="Helical" evidence="6">
    <location>
        <begin position="478"/>
        <end position="498"/>
    </location>
</feature>
<feature type="transmembrane region" description="Helical" evidence="6">
    <location>
        <begin position="178"/>
        <end position="201"/>
    </location>
</feature>
<feature type="transmembrane region" description="Helical" evidence="6">
    <location>
        <begin position="114"/>
        <end position="141"/>
    </location>
</feature>
<evidence type="ECO:0000256" key="5">
    <source>
        <dbReference type="ARBA" id="ARBA00023136"/>
    </source>
</evidence>
<feature type="transmembrane region" description="Helical" evidence="6">
    <location>
        <begin position="207"/>
        <end position="226"/>
    </location>
</feature>
<feature type="transmembrane region" description="Helical" evidence="6">
    <location>
        <begin position="147"/>
        <end position="166"/>
    </location>
</feature>
<evidence type="ECO:0000256" key="6">
    <source>
        <dbReference type="SAM" id="Phobius"/>
    </source>
</evidence>
<keyword evidence="2" id="KW-1003">Cell membrane</keyword>
<accession>D2EFT7</accession>
<dbReference type="GO" id="GO:0005886">
    <property type="term" value="C:plasma membrane"/>
    <property type="evidence" value="ECO:0007669"/>
    <property type="project" value="UniProtKB-SubCell"/>
</dbReference>
<keyword evidence="5 6" id="KW-0472">Membrane</keyword>
<dbReference type="EMBL" id="GG730049">
    <property type="protein sequence ID" value="EEZ92780.1"/>
    <property type="molecule type" value="Genomic_DNA"/>
</dbReference>
<feature type="transmembrane region" description="Helical" evidence="6">
    <location>
        <begin position="252"/>
        <end position="274"/>
    </location>
</feature>
<dbReference type="Proteomes" id="UP000009375">
    <property type="component" value="Unassembled WGS sequence"/>
</dbReference>
<dbReference type="AlphaFoldDB" id="D2EFT7"/>